<keyword evidence="2" id="KW-1185">Reference proteome</keyword>
<dbReference type="Proteomes" id="UP000239549">
    <property type="component" value="Unassembled WGS sequence"/>
</dbReference>
<gene>
    <name evidence="1" type="ORF">DCCM_2348</name>
</gene>
<reference evidence="2" key="1">
    <citation type="submission" date="2018-02" db="EMBL/GenBank/DDBJ databases">
        <title>Genome sequence of Desulfocucumis palustris strain NAW-5.</title>
        <authorList>
            <person name="Watanabe M."/>
            <person name="Kojima H."/>
            <person name="Fukui M."/>
        </authorList>
    </citation>
    <scope>NUCLEOTIDE SEQUENCE [LARGE SCALE GENOMIC DNA]</scope>
    <source>
        <strain evidence="2">NAW-5</strain>
    </source>
</reference>
<evidence type="ECO:0000313" key="1">
    <source>
        <dbReference type="EMBL" id="GBF33249.1"/>
    </source>
</evidence>
<evidence type="ECO:0000313" key="2">
    <source>
        <dbReference type="Proteomes" id="UP000239549"/>
    </source>
</evidence>
<accession>A0A2L2XAE9</accession>
<comment type="caution">
    <text evidence="1">The sequence shown here is derived from an EMBL/GenBank/DDBJ whole genome shotgun (WGS) entry which is preliminary data.</text>
</comment>
<dbReference type="EMBL" id="BFAV01000081">
    <property type="protein sequence ID" value="GBF33249.1"/>
    <property type="molecule type" value="Genomic_DNA"/>
</dbReference>
<proteinExistence type="predicted"/>
<organism evidence="1 2">
    <name type="scientific">Desulfocucumis palustris</name>
    <dbReference type="NCBI Taxonomy" id="1898651"/>
    <lineage>
        <taxon>Bacteria</taxon>
        <taxon>Bacillati</taxon>
        <taxon>Bacillota</taxon>
        <taxon>Clostridia</taxon>
        <taxon>Eubacteriales</taxon>
        <taxon>Desulfocucumaceae</taxon>
        <taxon>Desulfocucumis</taxon>
    </lineage>
</organism>
<name>A0A2L2XAE9_9FIRM</name>
<sequence>MLDFSYILFDVVRYDQEDLYRAANVVSSVFYLDQTVNTRELVARLRKLADVLKDMDPEQFRQVMVWLRNVIRRKLAGPLQEEVDRVLEETGPREVEKMITNIERALDEMKRQALMEGELKGKADGKIEGKVEGKVETTRAALREGLEVDVICRITGLSMETVLQVTQGDGSFVS</sequence>
<protein>
    <recommendedName>
        <fullName evidence="3">Transposase</fullName>
    </recommendedName>
</protein>
<evidence type="ECO:0008006" key="3">
    <source>
        <dbReference type="Google" id="ProtNLM"/>
    </source>
</evidence>
<dbReference type="AlphaFoldDB" id="A0A2L2XAE9"/>